<name>A0ABR4TJJ3_CLOHA</name>
<dbReference type="Proteomes" id="UP000027937">
    <property type="component" value="Unassembled WGS sequence"/>
</dbReference>
<evidence type="ECO:0000313" key="1">
    <source>
        <dbReference type="EMBL" id="KEI18200.1"/>
    </source>
</evidence>
<proteinExistence type="predicted"/>
<accession>A0ABR4TJJ3</accession>
<organism evidence="1 2">
    <name type="scientific">Clostridium haemolyticum NCTC 9693</name>
    <dbReference type="NCBI Taxonomy" id="1443114"/>
    <lineage>
        <taxon>Bacteria</taxon>
        <taxon>Bacillati</taxon>
        <taxon>Bacillota</taxon>
        <taxon>Clostridia</taxon>
        <taxon>Eubacteriales</taxon>
        <taxon>Clostridiaceae</taxon>
        <taxon>Clostridium</taxon>
    </lineage>
</organism>
<dbReference type="EMBL" id="JENX01000026">
    <property type="protein sequence ID" value="KEI18200.1"/>
    <property type="molecule type" value="Genomic_DNA"/>
</dbReference>
<sequence length="137" mass="15917">MQFWIKAGGEIFQLPVAPAEFEVAAGNMNKTVNIMNFGELPVMGNKSLQSWSFSSFFPKQDYSFLQYTPFEPYWYVDILEKARTSKEVCRCVVTGTKLNMQCTIEEFSWGEQDGTRDVYFTISFKEWRSLKGCEIRI</sequence>
<gene>
    <name evidence="1" type="ORF">Z960_03445</name>
</gene>
<keyword evidence="2" id="KW-1185">Reference proteome</keyword>
<evidence type="ECO:0000313" key="2">
    <source>
        <dbReference type="Proteomes" id="UP000027937"/>
    </source>
</evidence>
<reference evidence="1 2" key="1">
    <citation type="submission" date="2014-02" db="EMBL/GenBank/DDBJ databases">
        <title>Plasmidome dynamics in the species complex Clostridium novyi sensu lato converts strains of independent lineages into distinctly different pathogens.</title>
        <authorList>
            <person name="Skarin H."/>
            <person name="Segerman B."/>
        </authorList>
    </citation>
    <scope>NUCLEOTIDE SEQUENCE [LARGE SCALE GENOMIC DNA]</scope>
    <source>
        <strain evidence="1 2">NCTC 9693</strain>
    </source>
</reference>
<protein>
    <submittedName>
        <fullName evidence="1">Uncharacterized protein</fullName>
    </submittedName>
</protein>
<comment type="caution">
    <text evidence="1">The sequence shown here is derived from an EMBL/GenBank/DDBJ whole genome shotgun (WGS) entry which is preliminary data.</text>
</comment>